<organism evidence="6 7">
    <name type="scientific">Fomitopsis schrenkii</name>
    <name type="common">Brown rot fungus</name>
    <dbReference type="NCBI Taxonomy" id="2126942"/>
    <lineage>
        <taxon>Eukaryota</taxon>
        <taxon>Fungi</taxon>
        <taxon>Dikarya</taxon>
        <taxon>Basidiomycota</taxon>
        <taxon>Agaricomycotina</taxon>
        <taxon>Agaricomycetes</taxon>
        <taxon>Polyporales</taxon>
        <taxon>Fomitopsis</taxon>
    </lineage>
</organism>
<dbReference type="Pfam" id="PF02187">
    <property type="entry name" value="GAS2"/>
    <property type="match status" value="1"/>
</dbReference>
<dbReference type="AlphaFoldDB" id="S8E9Z8"/>
<evidence type="ECO:0000256" key="1">
    <source>
        <dbReference type="ARBA" id="ARBA00004245"/>
    </source>
</evidence>
<evidence type="ECO:0000313" key="7">
    <source>
        <dbReference type="Proteomes" id="UP000015241"/>
    </source>
</evidence>
<accession>S8E9Z8</accession>
<dbReference type="HOGENOM" id="CLU_1875480_0_0_1"/>
<dbReference type="eggNOG" id="ENOG502S6V6">
    <property type="taxonomic scope" value="Eukaryota"/>
</dbReference>
<dbReference type="InterPro" id="IPR003108">
    <property type="entry name" value="GAR_dom"/>
</dbReference>
<feature type="compositionally biased region" description="Polar residues" evidence="4">
    <location>
        <begin position="72"/>
        <end position="95"/>
    </location>
</feature>
<keyword evidence="2" id="KW-0963">Cytoplasm</keyword>
<evidence type="ECO:0000256" key="3">
    <source>
        <dbReference type="ARBA" id="ARBA00023212"/>
    </source>
</evidence>
<keyword evidence="3" id="KW-0206">Cytoskeleton</keyword>
<reference evidence="6 7" key="1">
    <citation type="journal article" date="2012" name="Science">
        <title>The Paleozoic origin of enzymatic lignin decomposition reconstructed from 31 fungal genomes.</title>
        <authorList>
            <person name="Floudas D."/>
            <person name="Binder M."/>
            <person name="Riley R."/>
            <person name="Barry K."/>
            <person name="Blanchette R.A."/>
            <person name="Henrissat B."/>
            <person name="Martinez A.T."/>
            <person name="Otillar R."/>
            <person name="Spatafora J.W."/>
            <person name="Yadav J.S."/>
            <person name="Aerts A."/>
            <person name="Benoit I."/>
            <person name="Boyd A."/>
            <person name="Carlson A."/>
            <person name="Copeland A."/>
            <person name="Coutinho P.M."/>
            <person name="de Vries R.P."/>
            <person name="Ferreira P."/>
            <person name="Findley K."/>
            <person name="Foster B."/>
            <person name="Gaskell J."/>
            <person name="Glotzer D."/>
            <person name="Gorecki P."/>
            <person name="Heitman J."/>
            <person name="Hesse C."/>
            <person name="Hori C."/>
            <person name="Igarashi K."/>
            <person name="Jurgens J.A."/>
            <person name="Kallen N."/>
            <person name="Kersten P."/>
            <person name="Kohler A."/>
            <person name="Kuees U."/>
            <person name="Kumar T.K.A."/>
            <person name="Kuo A."/>
            <person name="LaButti K."/>
            <person name="Larrondo L.F."/>
            <person name="Lindquist E."/>
            <person name="Ling A."/>
            <person name="Lombard V."/>
            <person name="Lucas S."/>
            <person name="Lundell T."/>
            <person name="Martin R."/>
            <person name="McLaughlin D.J."/>
            <person name="Morgenstern I."/>
            <person name="Morin E."/>
            <person name="Murat C."/>
            <person name="Nagy L.G."/>
            <person name="Nolan M."/>
            <person name="Ohm R.A."/>
            <person name="Patyshakuliyeva A."/>
            <person name="Rokas A."/>
            <person name="Ruiz-Duenas F.J."/>
            <person name="Sabat G."/>
            <person name="Salamov A."/>
            <person name="Samejima M."/>
            <person name="Schmutz J."/>
            <person name="Slot J.C."/>
            <person name="St John F."/>
            <person name="Stenlid J."/>
            <person name="Sun H."/>
            <person name="Sun S."/>
            <person name="Syed K."/>
            <person name="Tsang A."/>
            <person name="Wiebenga A."/>
            <person name="Young D."/>
            <person name="Pisabarro A."/>
            <person name="Eastwood D.C."/>
            <person name="Martin F."/>
            <person name="Cullen D."/>
            <person name="Grigoriev I.V."/>
            <person name="Hibbett D.S."/>
        </authorList>
    </citation>
    <scope>NUCLEOTIDE SEQUENCE</scope>
    <source>
        <strain evidence="7">FP-58527</strain>
    </source>
</reference>
<evidence type="ECO:0000256" key="2">
    <source>
        <dbReference type="ARBA" id="ARBA00022490"/>
    </source>
</evidence>
<dbReference type="STRING" id="743788.S8E9Z8"/>
<sequence length="136" mass="14743">MVRVGGGWSELSKFIRDHFADAFRILPESPRLGSRDEMWISSASLSQATILMTPPIAPKTPEPRDAFIPSFALSTPGGTSPKSIKTNSSSGSPLTPLQFLRRADVDVSSRPETPSKTRPGISSVLSSPIRQPAWRP</sequence>
<evidence type="ECO:0000256" key="4">
    <source>
        <dbReference type="SAM" id="MobiDB-lite"/>
    </source>
</evidence>
<comment type="subcellular location">
    <subcellularLocation>
        <location evidence="1">Cytoplasm</location>
        <location evidence="1">Cytoskeleton</location>
    </subcellularLocation>
</comment>
<feature type="compositionally biased region" description="Basic and acidic residues" evidence="4">
    <location>
        <begin position="101"/>
        <end position="115"/>
    </location>
</feature>
<dbReference type="InParanoid" id="S8E9Z8"/>
<evidence type="ECO:0000313" key="6">
    <source>
        <dbReference type="EMBL" id="EPT01458.1"/>
    </source>
</evidence>
<dbReference type="GO" id="GO:0008017">
    <property type="term" value="F:microtubule binding"/>
    <property type="evidence" value="ECO:0007669"/>
    <property type="project" value="InterPro"/>
</dbReference>
<gene>
    <name evidence="6" type="ORF">FOMPIDRAFT_1048889</name>
</gene>
<dbReference type="OrthoDB" id="10017054at2759"/>
<dbReference type="EMBL" id="KE504142">
    <property type="protein sequence ID" value="EPT01458.1"/>
    <property type="molecule type" value="Genomic_DNA"/>
</dbReference>
<proteinExistence type="predicted"/>
<dbReference type="SUPFAM" id="SSF143575">
    <property type="entry name" value="GAS2 domain-like"/>
    <property type="match status" value="1"/>
</dbReference>
<protein>
    <recommendedName>
        <fullName evidence="5">GAR domain-containing protein</fullName>
    </recommendedName>
</protein>
<evidence type="ECO:0000259" key="5">
    <source>
        <dbReference type="PROSITE" id="PS51460"/>
    </source>
</evidence>
<feature type="domain" description="GAR" evidence="5">
    <location>
        <begin position="1"/>
        <end position="22"/>
    </location>
</feature>
<dbReference type="Gene3D" id="3.30.920.20">
    <property type="entry name" value="Gas2-like domain"/>
    <property type="match status" value="1"/>
</dbReference>
<feature type="region of interest" description="Disordered" evidence="4">
    <location>
        <begin position="56"/>
        <end position="136"/>
    </location>
</feature>
<keyword evidence="7" id="KW-1185">Reference proteome</keyword>
<name>S8E9Z8_FOMSC</name>
<dbReference type="InterPro" id="IPR036534">
    <property type="entry name" value="GAR_dom_sf"/>
</dbReference>
<dbReference type="GO" id="GO:0005856">
    <property type="term" value="C:cytoskeleton"/>
    <property type="evidence" value="ECO:0007669"/>
    <property type="project" value="UniProtKB-SubCell"/>
</dbReference>
<dbReference type="PROSITE" id="PS51460">
    <property type="entry name" value="GAR"/>
    <property type="match status" value="1"/>
</dbReference>
<dbReference type="Proteomes" id="UP000015241">
    <property type="component" value="Unassembled WGS sequence"/>
</dbReference>